<dbReference type="GO" id="GO:0005524">
    <property type="term" value="F:ATP binding"/>
    <property type="evidence" value="ECO:0007669"/>
    <property type="project" value="UniProtKB-KW"/>
</dbReference>
<evidence type="ECO:0000256" key="1">
    <source>
        <dbReference type="ARBA" id="ARBA00022741"/>
    </source>
</evidence>
<dbReference type="Pfam" id="PF13245">
    <property type="entry name" value="AAA_19"/>
    <property type="match status" value="1"/>
</dbReference>
<dbReference type="GO" id="GO:0016787">
    <property type="term" value="F:hydrolase activity"/>
    <property type="evidence" value="ECO:0007669"/>
    <property type="project" value="UniProtKB-KW"/>
</dbReference>
<dbReference type="SUPFAM" id="SSF52540">
    <property type="entry name" value="P-loop containing nucleoside triphosphate hydrolases"/>
    <property type="match status" value="1"/>
</dbReference>
<dbReference type="PANTHER" id="PTHR43788:SF8">
    <property type="entry name" value="DNA-BINDING PROTEIN SMUBP-2"/>
    <property type="match status" value="1"/>
</dbReference>
<name>A0A426U1B3_9CHLR</name>
<dbReference type="PANTHER" id="PTHR43788">
    <property type="entry name" value="DNA2/NAM7 HELICASE FAMILY MEMBER"/>
    <property type="match status" value="1"/>
</dbReference>
<keyword evidence="1" id="KW-0547">Nucleotide-binding</keyword>
<organism evidence="6 7">
    <name type="scientific">Candidatus Viridilinea halotolerans</name>
    <dbReference type="NCBI Taxonomy" id="2491704"/>
    <lineage>
        <taxon>Bacteria</taxon>
        <taxon>Bacillati</taxon>
        <taxon>Chloroflexota</taxon>
        <taxon>Chloroflexia</taxon>
        <taxon>Chloroflexales</taxon>
        <taxon>Chloroflexineae</taxon>
        <taxon>Oscillochloridaceae</taxon>
        <taxon>Candidatus Viridilinea</taxon>
    </lineage>
</organism>
<comment type="caution">
    <text evidence="6">The sequence shown here is derived from an EMBL/GenBank/DDBJ whole genome shotgun (WGS) entry which is preliminary data.</text>
</comment>
<dbReference type="InterPro" id="IPR050534">
    <property type="entry name" value="Coronavir_polyprotein_1ab"/>
</dbReference>
<protein>
    <recommendedName>
        <fullName evidence="5">DNA2/NAM7 helicase-like C-terminal domain-containing protein</fullName>
    </recommendedName>
</protein>
<evidence type="ECO:0000259" key="5">
    <source>
        <dbReference type="Pfam" id="PF13087"/>
    </source>
</evidence>
<dbReference type="GO" id="GO:0043139">
    <property type="term" value="F:5'-3' DNA helicase activity"/>
    <property type="evidence" value="ECO:0007669"/>
    <property type="project" value="TreeGrafter"/>
</dbReference>
<gene>
    <name evidence="6" type="ORF">EI684_09295</name>
</gene>
<dbReference type="Pfam" id="PF13087">
    <property type="entry name" value="AAA_12"/>
    <property type="match status" value="1"/>
</dbReference>
<reference evidence="6 7" key="1">
    <citation type="submission" date="2018-12" db="EMBL/GenBank/DDBJ databases">
        <title>Genome Sequence of Candidatus Viridilinea halotolerans isolated from saline sulfide-rich spring.</title>
        <authorList>
            <person name="Grouzdev D.S."/>
            <person name="Burganskaya E.I."/>
            <person name="Krutkina M.S."/>
            <person name="Sukhacheva M.V."/>
            <person name="Gorlenko V.M."/>
        </authorList>
    </citation>
    <scope>NUCLEOTIDE SEQUENCE [LARGE SCALE GENOMIC DNA]</scope>
    <source>
        <strain evidence="6">Chok-6</strain>
    </source>
</reference>
<evidence type="ECO:0000313" key="7">
    <source>
        <dbReference type="Proteomes" id="UP000280307"/>
    </source>
</evidence>
<dbReference type="Proteomes" id="UP000280307">
    <property type="component" value="Unassembled WGS sequence"/>
</dbReference>
<keyword evidence="2" id="KW-0378">Hydrolase</keyword>
<dbReference type="InterPro" id="IPR041679">
    <property type="entry name" value="DNA2/NAM7-like_C"/>
</dbReference>
<evidence type="ECO:0000313" key="6">
    <source>
        <dbReference type="EMBL" id="RRR73121.1"/>
    </source>
</evidence>
<sequence>MHVAAAYHPNLAWYSTPLWAAGRPSTLLGSLGVGVLVSISSCQIRSRKRTDMPSLKKKALSLYLRNGCQRQLVLNLYSDPERRANGMPARQQARAGLGSTGAMGYAWQDEKVSELGDVFGKASVHINSLKQGNRPGAMPLPTVLPLLKPYQFVVEGHYDAATQTFKDAVGIATLQDAAGQSLGVGDALPDLIQVLPPAASPAAWELVGQDLGPVATMLAVQPSGDVAALDPADPRLRLRVIDIKLSAEPGAHYFAEVVYYSITLAAWLIENNWDQTFVVVAAPAVWPGSYDASQIRQVHNQCQKDGRSPTPEELALALEEDIEVAPFDAFAPRLRRFFQEELPLVLTTPWDQLPWHVSHACKGCEFLGYPWLDKDGKPTQSPLHCWPTAEVQRHLSRVAGLSKGGATLLRKDVADVSLLAMLSAEDAAFERSPSLRAKRTVYPHRARALEADLTGIIPDSGGDALMPSWPDLHIYIFLDYDVSSAMTTAFSVRASWREPLPYGSADTPKVIRWRAWDGSKATRFQEVFLVDRREPIREREELLKFLRVLRGIMREVLDYDEEDINNSRRGDASKPAKLKRSTYQIYLWDEAQRKQLTRVVGRHLEAILTDNDLREIAWLFPPPQLLTHAEEASYKSAFTFVSNVVQNTIAVPVPHHYTLLDVVQTYHHASVKEVRVHPLYQEPFSDLIPAERIHEMWTRRGHYTRTQHAIEETTAKKLSALAYVVAQLEQDLKPLLTRATAPPLLRSQRRLMGVPPQSVLWYEYTRLNQALDELDEHTLRAMPAHEREARFKSARLTERLEGQEKLDAYAKLQQTVQQPLPFSDELLIYRLSRDSYEFNVRPPALGYALAPRSDPAFLSKSAYPLVNPHNIKVPGKLSGSVADAGLTKVSVVAIDRMNGLIALKLWFTNCALELEQAGVADFAHDVMLDPVGEDYLTKKIKLTLEGIGRPASAGEDAQSARAVGLAPDAAAATTPERPASAFLWQALALAATPVVRDTASLQADLKKGGVTLNSSQWAAWEGALTRRLALIWGPPGTGKSQTLRAVIAGAVWHAHQQQQPLRLLIASNNYTAIDNVLLGVDTLLAKVVAGKPYRLFRIRSQYSEPPTELQKHPDIESVIVKTTLAPADVQHLQTLLDAPTEIVVVAGPPQQLHNLAIATKNKTKKETADRTQRRWFDLVIIDEASQLGVAEATLVVSKAADNAAFVLAGDDKQLPPIQPATPPDGLEHVVGSVYNYIRHHHQVAPLPLQINYRSCQMLVDFTRRAGYDPGLRAHHENLRLALLPPGFPTHQPADWPTALYWTPDWAKFLAPQHPAVCFIYEDDIAGQANAFEADVVAALIWMLYGRLDQQLADERLDTGVAALSGKAADARRFWELTVGVVTPHRAQMSKIVSRLQAIFPHHDPSIIWSAVDTVERFQGQQRDVIIASFGLGDADLIRSEDEFLYSLNRFNVMASRARAKLIVLLTRALVDHLADDSSILEESRLLKHYAEGFCQTATSITLGHVEHGLVVQKNGVLRTR</sequence>
<dbReference type="InterPro" id="IPR047187">
    <property type="entry name" value="SF1_C_Upf1"/>
</dbReference>
<dbReference type="Gene3D" id="3.40.50.300">
    <property type="entry name" value="P-loop containing nucleotide triphosphate hydrolases"/>
    <property type="match status" value="2"/>
</dbReference>
<accession>A0A426U1B3</accession>
<proteinExistence type="predicted"/>
<dbReference type="InterPro" id="IPR027417">
    <property type="entry name" value="P-loop_NTPase"/>
</dbReference>
<evidence type="ECO:0000256" key="4">
    <source>
        <dbReference type="ARBA" id="ARBA00022840"/>
    </source>
</evidence>
<feature type="domain" description="DNA2/NAM7 helicase-like C-terminal" evidence="5">
    <location>
        <begin position="1237"/>
        <end position="1464"/>
    </location>
</feature>
<evidence type="ECO:0000256" key="2">
    <source>
        <dbReference type="ARBA" id="ARBA00022801"/>
    </source>
</evidence>
<dbReference type="CDD" id="cd18808">
    <property type="entry name" value="SF1_C_Upf1"/>
    <property type="match status" value="1"/>
</dbReference>
<keyword evidence="3" id="KW-0347">Helicase</keyword>
<keyword evidence="4" id="KW-0067">ATP-binding</keyword>
<dbReference type="EMBL" id="RSAS01000355">
    <property type="protein sequence ID" value="RRR73121.1"/>
    <property type="molecule type" value="Genomic_DNA"/>
</dbReference>
<evidence type="ECO:0000256" key="3">
    <source>
        <dbReference type="ARBA" id="ARBA00022806"/>
    </source>
</evidence>